<accession>A0ABV1G801</accession>
<dbReference type="RefSeq" id="WP_349136261.1">
    <property type="nucleotide sequence ID" value="NZ_JBBMFF010000237.1"/>
</dbReference>
<protein>
    <submittedName>
        <fullName evidence="1">Uncharacterized protein</fullName>
    </submittedName>
</protein>
<proteinExistence type="predicted"/>
<keyword evidence="2" id="KW-1185">Reference proteome</keyword>
<organism evidence="1 2">
    <name type="scientific">Faecousia intestinalis</name>
    <dbReference type="NCBI Taxonomy" id="3133167"/>
    <lineage>
        <taxon>Bacteria</taxon>
        <taxon>Bacillati</taxon>
        <taxon>Bacillota</taxon>
        <taxon>Clostridia</taxon>
        <taxon>Eubacteriales</taxon>
        <taxon>Oscillospiraceae</taxon>
        <taxon>Faecousia</taxon>
    </lineage>
</organism>
<name>A0ABV1G801_9FIRM</name>
<evidence type="ECO:0000313" key="1">
    <source>
        <dbReference type="EMBL" id="MEQ2511537.1"/>
    </source>
</evidence>
<dbReference type="Proteomes" id="UP001491552">
    <property type="component" value="Unassembled WGS sequence"/>
</dbReference>
<evidence type="ECO:0000313" key="2">
    <source>
        <dbReference type="Proteomes" id="UP001491552"/>
    </source>
</evidence>
<gene>
    <name evidence="1" type="ORF">WMO66_09815</name>
</gene>
<dbReference type="EMBL" id="JBBMFF010000237">
    <property type="protein sequence ID" value="MEQ2511537.1"/>
    <property type="molecule type" value="Genomic_DNA"/>
</dbReference>
<sequence length="188" mass="21863">MRTKYTDLHYGQVPTLYQALKNEVWKSGTAAIFSLPKCFAYDVDSDDYMIQVLVTAGYLERISCLVYKGSDGAYKKLPAEKYKKGIFESCAEFPQEIYERVQTYGVSAAEAERIHKMVWQIADLVCPMIACMSEQAFVSEYVYAIDYVIRHRYDLPKPDIDSLFPRNYPDYNYWEGLLVDKVNEYIEL</sequence>
<reference evidence="1 2" key="1">
    <citation type="submission" date="2024-03" db="EMBL/GenBank/DDBJ databases">
        <title>Human intestinal bacterial collection.</title>
        <authorList>
            <person name="Pauvert C."/>
            <person name="Hitch T.C.A."/>
            <person name="Clavel T."/>
        </authorList>
    </citation>
    <scope>NUCLEOTIDE SEQUENCE [LARGE SCALE GENOMIC DNA]</scope>
    <source>
        <strain evidence="1 2">CLA-AA-H192</strain>
    </source>
</reference>
<comment type="caution">
    <text evidence="1">The sequence shown here is derived from an EMBL/GenBank/DDBJ whole genome shotgun (WGS) entry which is preliminary data.</text>
</comment>